<evidence type="ECO:0000256" key="1">
    <source>
        <dbReference type="ARBA" id="ARBA00022723"/>
    </source>
</evidence>
<feature type="region of interest" description="Disordered" evidence="5">
    <location>
        <begin position="302"/>
        <end position="331"/>
    </location>
</feature>
<name>A0A8J4Q2T5_9MYCE</name>
<evidence type="ECO:0000256" key="2">
    <source>
        <dbReference type="ARBA" id="ARBA00022771"/>
    </source>
</evidence>
<dbReference type="InterPro" id="IPR017907">
    <property type="entry name" value="Znf_RING_CS"/>
</dbReference>
<feature type="region of interest" description="Disordered" evidence="5">
    <location>
        <begin position="142"/>
        <end position="168"/>
    </location>
</feature>
<dbReference type="InterPro" id="IPR013083">
    <property type="entry name" value="Znf_RING/FYVE/PHD"/>
</dbReference>
<accession>A0A8J4Q2T5</accession>
<feature type="domain" description="RING-type" evidence="6">
    <location>
        <begin position="20"/>
        <end position="54"/>
    </location>
</feature>
<dbReference type="SUPFAM" id="SSF57850">
    <property type="entry name" value="RING/U-box"/>
    <property type="match status" value="1"/>
</dbReference>
<evidence type="ECO:0000313" key="7">
    <source>
        <dbReference type="EMBL" id="KAF2077809.1"/>
    </source>
</evidence>
<feature type="compositionally biased region" description="Low complexity" evidence="5">
    <location>
        <begin position="142"/>
        <end position="161"/>
    </location>
</feature>
<keyword evidence="8" id="KW-1185">Reference proteome</keyword>
<dbReference type="EMBL" id="AJWJ01000018">
    <property type="protein sequence ID" value="KAF2077809.1"/>
    <property type="molecule type" value="Genomic_DNA"/>
</dbReference>
<dbReference type="AlphaFoldDB" id="A0A8J4Q2T5"/>
<keyword evidence="2 4" id="KW-0863">Zinc-finger</keyword>
<protein>
    <recommendedName>
        <fullName evidence="6">RING-type domain-containing protein</fullName>
    </recommendedName>
</protein>
<keyword evidence="3" id="KW-0862">Zinc</keyword>
<dbReference type="GO" id="GO:0008270">
    <property type="term" value="F:zinc ion binding"/>
    <property type="evidence" value="ECO:0007669"/>
    <property type="project" value="UniProtKB-KW"/>
</dbReference>
<evidence type="ECO:0000256" key="5">
    <source>
        <dbReference type="SAM" id="MobiDB-lite"/>
    </source>
</evidence>
<keyword evidence="1" id="KW-0479">Metal-binding</keyword>
<dbReference type="OrthoDB" id="1630758at2759"/>
<feature type="compositionally biased region" description="Low complexity" evidence="5">
    <location>
        <begin position="307"/>
        <end position="330"/>
    </location>
</feature>
<evidence type="ECO:0000256" key="3">
    <source>
        <dbReference type="ARBA" id="ARBA00022833"/>
    </source>
</evidence>
<comment type="caution">
    <text evidence="7">The sequence shown here is derived from an EMBL/GenBank/DDBJ whole genome shotgun (WGS) entry which is preliminary data.</text>
</comment>
<sequence length="430" mass="48279">MDNDLSKTLFVVPPDDKFVCPFHGGLMDNPIIIEACSHVLCAFCIETLHSCPICGTTIGDIQVDQQLKDEFDQLLCYCKFGIEENPNTGEITTKLNGCTCLINYGSKIAHESVCKYNKTNANYLSCSYQDFYDLKEGSTYSSASSKNNSNRSSANNSNAESPTFSSPTYSQDYSPTFSMSSPVIERCDNVPKATVMPYCNSMGVPSLPCLPPPPPPPLPISTHYGDNFEFENNQLWESSTTLFFCNRPCPNKEAGCCYNGKSEQDLTYHLQVECQAQRLKEKIQQLEDRVAEKDDEIKKLRTSSFINNNNNNNNNSNNNSNSNNNNNNNSRLSEEKTLTTVFEAPSPPLGLNLNSSGHMSSSGHYHFKDECETTNHNQKQIVSFGFGKFVSIIFSLIKKGFKKGFKKVKKLFSSKKRDEKYRKFKVLKIK</sequence>
<dbReference type="Gene3D" id="3.30.40.10">
    <property type="entry name" value="Zinc/RING finger domain, C3HC4 (zinc finger)"/>
    <property type="match status" value="1"/>
</dbReference>
<dbReference type="InterPro" id="IPR001841">
    <property type="entry name" value="Znf_RING"/>
</dbReference>
<dbReference type="PROSITE" id="PS50089">
    <property type="entry name" value="ZF_RING_2"/>
    <property type="match status" value="1"/>
</dbReference>
<dbReference type="Proteomes" id="UP000695562">
    <property type="component" value="Unassembled WGS sequence"/>
</dbReference>
<gene>
    <name evidence="7" type="ORF">CYY_000854</name>
</gene>
<evidence type="ECO:0000259" key="6">
    <source>
        <dbReference type="PROSITE" id="PS50089"/>
    </source>
</evidence>
<evidence type="ECO:0000256" key="4">
    <source>
        <dbReference type="PROSITE-ProRule" id="PRU00175"/>
    </source>
</evidence>
<reference evidence="7" key="1">
    <citation type="submission" date="2020-01" db="EMBL/GenBank/DDBJ databases">
        <title>Development of genomics and gene disruption for Polysphondylium violaceum indicates a role for the polyketide synthase stlB in stalk morphogenesis.</title>
        <authorList>
            <person name="Narita B."/>
            <person name="Kawabe Y."/>
            <person name="Kin K."/>
            <person name="Saito T."/>
            <person name="Gibbs R."/>
            <person name="Kuspa A."/>
            <person name="Muzny D."/>
            <person name="Queller D."/>
            <person name="Richards S."/>
            <person name="Strassman J."/>
            <person name="Sucgang R."/>
            <person name="Worley K."/>
            <person name="Schaap P."/>
        </authorList>
    </citation>
    <scope>NUCLEOTIDE SEQUENCE</scope>
    <source>
        <strain evidence="7">QSvi11</strain>
    </source>
</reference>
<proteinExistence type="predicted"/>
<organism evidence="7 8">
    <name type="scientific">Polysphondylium violaceum</name>
    <dbReference type="NCBI Taxonomy" id="133409"/>
    <lineage>
        <taxon>Eukaryota</taxon>
        <taxon>Amoebozoa</taxon>
        <taxon>Evosea</taxon>
        <taxon>Eumycetozoa</taxon>
        <taxon>Dictyostelia</taxon>
        <taxon>Dictyosteliales</taxon>
        <taxon>Dictyosteliaceae</taxon>
        <taxon>Polysphondylium</taxon>
    </lineage>
</organism>
<dbReference type="PROSITE" id="PS00518">
    <property type="entry name" value="ZF_RING_1"/>
    <property type="match status" value="1"/>
</dbReference>
<evidence type="ECO:0000313" key="8">
    <source>
        <dbReference type="Proteomes" id="UP000695562"/>
    </source>
</evidence>